<keyword evidence="3" id="KW-1185">Reference proteome</keyword>
<gene>
    <name evidence="2" type="ORF">GHT06_020793</name>
</gene>
<feature type="compositionally biased region" description="Basic residues" evidence="1">
    <location>
        <begin position="92"/>
        <end position="101"/>
    </location>
</feature>
<comment type="caution">
    <text evidence="2">The sequence shown here is derived from an EMBL/GenBank/DDBJ whole genome shotgun (WGS) entry which is preliminary data.</text>
</comment>
<protein>
    <submittedName>
        <fullName evidence="2">Uncharacterized protein</fullName>
    </submittedName>
</protein>
<feature type="region of interest" description="Disordered" evidence="1">
    <location>
        <begin position="92"/>
        <end position="113"/>
    </location>
</feature>
<dbReference type="EMBL" id="WJBH02000009">
    <property type="protein sequence ID" value="KAI9552909.1"/>
    <property type="molecule type" value="Genomic_DNA"/>
</dbReference>
<accession>A0AAD5KIX0</accession>
<dbReference type="AlphaFoldDB" id="A0AAD5KIX0"/>
<feature type="compositionally biased region" description="Basic and acidic residues" evidence="1">
    <location>
        <begin position="31"/>
        <end position="44"/>
    </location>
</feature>
<dbReference type="Proteomes" id="UP000820818">
    <property type="component" value="Linkage Group LG9"/>
</dbReference>
<proteinExistence type="predicted"/>
<reference evidence="2 3" key="1">
    <citation type="submission" date="2022-05" db="EMBL/GenBank/DDBJ databases">
        <title>A multi-omics perspective on studying reproductive biology in Daphnia sinensis.</title>
        <authorList>
            <person name="Jia J."/>
        </authorList>
    </citation>
    <scope>NUCLEOTIDE SEQUENCE [LARGE SCALE GENOMIC DNA]</scope>
    <source>
        <strain evidence="2 3">WSL</strain>
    </source>
</reference>
<evidence type="ECO:0000313" key="2">
    <source>
        <dbReference type="EMBL" id="KAI9552909.1"/>
    </source>
</evidence>
<name>A0AAD5KIX0_9CRUS</name>
<feature type="compositionally biased region" description="Basic residues" evidence="1">
    <location>
        <begin position="16"/>
        <end position="30"/>
    </location>
</feature>
<sequence>MSSVAVPSGLLDECRKKNKMTGKKEKGKKRRIEEKGERMREGNKLRTCHVTTLHSISNGSAQPDDDDILEFSQHGDDATLFHLAIAANRTRRRREKRKRYKGKEGTALFLPREGQGGESGLPCDPTLCCTVYQEVLKLSA</sequence>
<organism evidence="2 3">
    <name type="scientific">Daphnia sinensis</name>
    <dbReference type="NCBI Taxonomy" id="1820382"/>
    <lineage>
        <taxon>Eukaryota</taxon>
        <taxon>Metazoa</taxon>
        <taxon>Ecdysozoa</taxon>
        <taxon>Arthropoda</taxon>
        <taxon>Crustacea</taxon>
        <taxon>Branchiopoda</taxon>
        <taxon>Diplostraca</taxon>
        <taxon>Cladocera</taxon>
        <taxon>Anomopoda</taxon>
        <taxon>Daphniidae</taxon>
        <taxon>Daphnia</taxon>
        <taxon>Daphnia similis group</taxon>
    </lineage>
</organism>
<evidence type="ECO:0000313" key="3">
    <source>
        <dbReference type="Proteomes" id="UP000820818"/>
    </source>
</evidence>
<feature type="region of interest" description="Disordered" evidence="1">
    <location>
        <begin position="1"/>
        <end position="44"/>
    </location>
</feature>
<evidence type="ECO:0000256" key="1">
    <source>
        <dbReference type="SAM" id="MobiDB-lite"/>
    </source>
</evidence>